<evidence type="ECO:0000313" key="2">
    <source>
        <dbReference type="Proteomes" id="UP000507222"/>
    </source>
</evidence>
<dbReference type="Proteomes" id="UP000507222">
    <property type="component" value="Unassembled WGS sequence"/>
</dbReference>
<sequence length="72" mass="7839">MVPVCVSFHSPLPNFGTKEGRLGRGYDAGRCGLQKDKLGPEKMIGKSDDREWSGVGATWALLNEKENSSNNT</sequence>
<evidence type="ECO:0000313" key="1">
    <source>
        <dbReference type="EMBL" id="CAB4290010.1"/>
    </source>
</evidence>
<accession>A0A6J5VLI7</accession>
<proteinExistence type="predicted"/>
<dbReference type="AlphaFoldDB" id="A0A6J5VLI7"/>
<gene>
    <name evidence="1" type="ORF">CURHAP_LOCUS49813</name>
</gene>
<dbReference type="EMBL" id="CAEKDK010000008">
    <property type="protein sequence ID" value="CAB4290010.1"/>
    <property type="molecule type" value="Genomic_DNA"/>
</dbReference>
<protein>
    <submittedName>
        <fullName evidence="1">Uncharacterized protein</fullName>
    </submittedName>
</protein>
<reference evidence="1 2" key="1">
    <citation type="submission" date="2020-05" db="EMBL/GenBank/DDBJ databases">
        <authorList>
            <person name="Campoy J."/>
            <person name="Schneeberger K."/>
            <person name="Spophaly S."/>
        </authorList>
    </citation>
    <scope>NUCLEOTIDE SEQUENCE [LARGE SCALE GENOMIC DNA]</scope>
    <source>
        <strain evidence="1">PruArmRojPasFocal</strain>
    </source>
</reference>
<name>A0A6J5VLI7_PRUAR</name>
<organism evidence="1 2">
    <name type="scientific">Prunus armeniaca</name>
    <name type="common">Apricot</name>
    <name type="synonym">Armeniaca vulgaris</name>
    <dbReference type="NCBI Taxonomy" id="36596"/>
    <lineage>
        <taxon>Eukaryota</taxon>
        <taxon>Viridiplantae</taxon>
        <taxon>Streptophyta</taxon>
        <taxon>Embryophyta</taxon>
        <taxon>Tracheophyta</taxon>
        <taxon>Spermatophyta</taxon>
        <taxon>Magnoliopsida</taxon>
        <taxon>eudicotyledons</taxon>
        <taxon>Gunneridae</taxon>
        <taxon>Pentapetalae</taxon>
        <taxon>rosids</taxon>
        <taxon>fabids</taxon>
        <taxon>Rosales</taxon>
        <taxon>Rosaceae</taxon>
        <taxon>Amygdaloideae</taxon>
        <taxon>Amygdaleae</taxon>
        <taxon>Prunus</taxon>
    </lineage>
</organism>